<evidence type="ECO:0000313" key="2">
    <source>
        <dbReference type="Proteomes" id="UP000316330"/>
    </source>
</evidence>
<evidence type="ECO:0000313" key="1">
    <source>
        <dbReference type="EMBL" id="TVX97963.1"/>
    </source>
</evidence>
<gene>
    <name evidence="1" type="ORF">FPZ45_17105</name>
</gene>
<proteinExistence type="predicted"/>
<organism evidence="1 2">
    <name type="scientific">Cohnella terricola</name>
    <dbReference type="NCBI Taxonomy" id="1289167"/>
    <lineage>
        <taxon>Bacteria</taxon>
        <taxon>Bacillati</taxon>
        <taxon>Bacillota</taxon>
        <taxon>Bacilli</taxon>
        <taxon>Bacillales</taxon>
        <taxon>Paenibacillaceae</taxon>
        <taxon>Cohnella</taxon>
    </lineage>
</organism>
<comment type="caution">
    <text evidence="1">The sequence shown here is derived from an EMBL/GenBank/DDBJ whole genome shotgun (WGS) entry which is preliminary data.</text>
</comment>
<name>A0A559JDL8_9BACL</name>
<sequence length="159" mass="17796">MDIARLEEIIGYKKRIIELILSDPDLCKALYYGENDFLDQPELSDSAAMLYNKVFPYPFVPGTETSPGLFLTVSAGDFAKVNEIYKSGVMIVRLFAHQDSQETAYGVTRTDYAMSKVDGLLRQAKGFGLGGLKFRELNPLAVNEKYQGVNLQYQCVDFG</sequence>
<keyword evidence="2" id="KW-1185">Reference proteome</keyword>
<accession>A0A559JDL8</accession>
<dbReference type="Proteomes" id="UP000316330">
    <property type="component" value="Unassembled WGS sequence"/>
</dbReference>
<protein>
    <submittedName>
        <fullName evidence="1">Uncharacterized protein</fullName>
    </submittedName>
</protein>
<dbReference type="EMBL" id="VNJJ01000010">
    <property type="protein sequence ID" value="TVX97963.1"/>
    <property type="molecule type" value="Genomic_DNA"/>
</dbReference>
<dbReference type="RefSeq" id="WP_144704499.1">
    <property type="nucleotide sequence ID" value="NZ_VNJJ01000010.1"/>
</dbReference>
<reference evidence="1 2" key="1">
    <citation type="submission" date="2019-07" db="EMBL/GenBank/DDBJ databases">
        <authorList>
            <person name="Kim J."/>
        </authorList>
    </citation>
    <scope>NUCLEOTIDE SEQUENCE [LARGE SCALE GENOMIC DNA]</scope>
    <source>
        <strain evidence="1 2">G13</strain>
    </source>
</reference>
<dbReference type="OrthoDB" id="2610730at2"/>
<dbReference type="AlphaFoldDB" id="A0A559JDL8"/>